<organism evidence="8 9">
    <name type="scientific">Pontixanthobacter gangjinensis</name>
    <dbReference type="NCBI Taxonomy" id="1028742"/>
    <lineage>
        <taxon>Bacteria</taxon>
        <taxon>Pseudomonadati</taxon>
        <taxon>Pseudomonadota</taxon>
        <taxon>Alphaproteobacteria</taxon>
        <taxon>Sphingomonadales</taxon>
        <taxon>Erythrobacteraceae</taxon>
        <taxon>Pontixanthobacter</taxon>
    </lineage>
</organism>
<gene>
    <name evidence="8" type="ORF">GRI36_05775</name>
</gene>
<evidence type="ECO:0000256" key="2">
    <source>
        <dbReference type="ARBA" id="ARBA00022475"/>
    </source>
</evidence>
<comment type="caution">
    <text evidence="8">The sequence shown here is derived from an EMBL/GenBank/DDBJ whole genome shotgun (WGS) entry which is preliminary data.</text>
</comment>
<dbReference type="InterPro" id="IPR052218">
    <property type="entry name" value="Preflagellin_Peptidase"/>
</dbReference>
<dbReference type="InterPro" id="IPR000045">
    <property type="entry name" value="Prepilin_IV_endopep_pep"/>
</dbReference>
<feature type="transmembrane region" description="Helical" evidence="6">
    <location>
        <begin position="31"/>
        <end position="49"/>
    </location>
</feature>
<proteinExistence type="predicted"/>
<dbReference type="RefSeq" id="WP_160599084.1">
    <property type="nucleotide sequence ID" value="NZ_WTYS01000001.1"/>
</dbReference>
<keyword evidence="3 6" id="KW-0812">Transmembrane</keyword>
<feature type="transmembrane region" description="Helical" evidence="6">
    <location>
        <begin position="55"/>
        <end position="78"/>
    </location>
</feature>
<dbReference type="PANTHER" id="PTHR36506:SF1">
    <property type="entry name" value="PREFLAGELLIN PEPTIDASE"/>
    <property type="match status" value="1"/>
</dbReference>
<dbReference type="Proteomes" id="UP000468943">
    <property type="component" value="Unassembled WGS sequence"/>
</dbReference>
<dbReference type="GO" id="GO:0004190">
    <property type="term" value="F:aspartic-type endopeptidase activity"/>
    <property type="evidence" value="ECO:0007669"/>
    <property type="project" value="InterPro"/>
</dbReference>
<keyword evidence="2" id="KW-1003">Cell membrane</keyword>
<feature type="domain" description="Prepilin type IV endopeptidase peptidase" evidence="7">
    <location>
        <begin position="13"/>
        <end position="117"/>
    </location>
</feature>
<dbReference type="GO" id="GO:0005886">
    <property type="term" value="C:plasma membrane"/>
    <property type="evidence" value="ECO:0007669"/>
    <property type="project" value="UniProtKB-SubCell"/>
</dbReference>
<evidence type="ECO:0000313" key="9">
    <source>
        <dbReference type="Proteomes" id="UP000468943"/>
    </source>
</evidence>
<accession>A0A6I4SML0</accession>
<evidence type="ECO:0000256" key="3">
    <source>
        <dbReference type="ARBA" id="ARBA00022692"/>
    </source>
</evidence>
<dbReference type="AlphaFoldDB" id="A0A6I4SML0"/>
<keyword evidence="5 6" id="KW-0472">Membrane</keyword>
<evidence type="ECO:0000256" key="1">
    <source>
        <dbReference type="ARBA" id="ARBA00004651"/>
    </source>
</evidence>
<keyword evidence="9" id="KW-1185">Reference proteome</keyword>
<dbReference type="PANTHER" id="PTHR36506">
    <property type="entry name" value="PREFLAGELLIN PEPTIDASE"/>
    <property type="match status" value="1"/>
</dbReference>
<feature type="transmembrane region" description="Helical" evidence="6">
    <location>
        <begin position="6"/>
        <end position="24"/>
    </location>
</feature>
<feature type="transmembrane region" description="Helical" evidence="6">
    <location>
        <begin position="134"/>
        <end position="153"/>
    </location>
</feature>
<dbReference type="EMBL" id="WTYS01000001">
    <property type="protein sequence ID" value="MXO56386.1"/>
    <property type="molecule type" value="Genomic_DNA"/>
</dbReference>
<sequence length="163" mass="17503">MLGEYFQYGLLVALAIALVTAAFTDMRRRQIDNWLNAGIVLAAPLWWWASGLTLWPGIALQLGVALAAFVVLAGLFALRAMGGGDVKLLTALALWIEPTWFLKLLIVMALVGGVLTIVMGSWHIMRRNRERLAIPYGVAISAAGLWVLGTHYFPAAGAAVSAG</sequence>
<evidence type="ECO:0000259" key="7">
    <source>
        <dbReference type="Pfam" id="PF01478"/>
    </source>
</evidence>
<dbReference type="Gene3D" id="1.20.120.1220">
    <property type="match status" value="1"/>
</dbReference>
<dbReference type="OrthoDB" id="5329005at2"/>
<reference evidence="8 9" key="1">
    <citation type="submission" date="2019-12" db="EMBL/GenBank/DDBJ databases">
        <title>Genomic-based taxomic classification of the family Erythrobacteraceae.</title>
        <authorList>
            <person name="Xu L."/>
        </authorList>
    </citation>
    <scope>NUCLEOTIDE SEQUENCE [LARGE SCALE GENOMIC DNA]</scope>
    <source>
        <strain evidence="8 9">JCM 17802</strain>
    </source>
</reference>
<dbReference type="Pfam" id="PF01478">
    <property type="entry name" value="Peptidase_A24"/>
    <property type="match status" value="1"/>
</dbReference>
<name>A0A6I4SML0_9SPHN</name>
<evidence type="ECO:0000256" key="4">
    <source>
        <dbReference type="ARBA" id="ARBA00022989"/>
    </source>
</evidence>
<evidence type="ECO:0000313" key="8">
    <source>
        <dbReference type="EMBL" id="MXO56386.1"/>
    </source>
</evidence>
<feature type="transmembrane region" description="Helical" evidence="6">
    <location>
        <begin position="99"/>
        <end position="122"/>
    </location>
</feature>
<evidence type="ECO:0000256" key="5">
    <source>
        <dbReference type="ARBA" id="ARBA00023136"/>
    </source>
</evidence>
<comment type="subcellular location">
    <subcellularLocation>
        <location evidence="1">Cell membrane</location>
        <topology evidence="1">Multi-pass membrane protein</topology>
    </subcellularLocation>
</comment>
<keyword evidence="4 6" id="KW-1133">Transmembrane helix</keyword>
<protein>
    <submittedName>
        <fullName evidence="8">Peptidase</fullName>
    </submittedName>
</protein>
<evidence type="ECO:0000256" key="6">
    <source>
        <dbReference type="SAM" id="Phobius"/>
    </source>
</evidence>